<evidence type="ECO:0000313" key="14">
    <source>
        <dbReference type="EMBL" id="TDV55151.1"/>
    </source>
</evidence>
<evidence type="ECO:0000256" key="8">
    <source>
        <dbReference type="ARBA" id="ARBA00023012"/>
    </source>
</evidence>
<feature type="coiled-coil region" evidence="9">
    <location>
        <begin position="211"/>
        <end position="238"/>
    </location>
</feature>
<keyword evidence="3" id="KW-0597">Phosphoprotein</keyword>
<dbReference type="InterPro" id="IPR011712">
    <property type="entry name" value="Sig_transdc_His_kin_sub3_dim/P"/>
</dbReference>
<dbReference type="InterPro" id="IPR036890">
    <property type="entry name" value="HATPase_C_sf"/>
</dbReference>
<dbReference type="AlphaFoldDB" id="A0A4V3FUH4"/>
<dbReference type="SUPFAM" id="SSF55874">
    <property type="entry name" value="ATPase domain of HSP90 chaperone/DNA topoisomerase II/histidine kinase"/>
    <property type="match status" value="1"/>
</dbReference>
<evidence type="ECO:0000259" key="12">
    <source>
        <dbReference type="Pfam" id="PF07730"/>
    </source>
</evidence>
<feature type="transmembrane region" description="Helical" evidence="10">
    <location>
        <begin position="183"/>
        <end position="205"/>
    </location>
</feature>
<dbReference type="PANTHER" id="PTHR24421:SF10">
    <property type="entry name" value="NITRATE_NITRITE SENSOR PROTEIN NARQ"/>
    <property type="match status" value="1"/>
</dbReference>
<dbReference type="CDD" id="cd16917">
    <property type="entry name" value="HATPase_UhpB-NarQ-NarX-like"/>
    <property type="match status" value="1"/>
</dbReference>
<dbReference type="Gene3D" id="1.20.5.1930">
    <property type="match status" value="1"/>
</dbReference>
<dbReference type="Pfam" id="PF02518">
    <property type="entry name" value="HATPase_c"/>
    <property type="match status" value="1"/>
</dbReference>
<keyword evidence="4" id="KW-0808">Transferase</keyword>
<keyword evidence="7" id="KW-0067">ATP-binding</keyword>
<dbReference type="Proteomes" id="UP000294927">
    <property type="component" value="Unassembled WGS sequence"/>
</dbReference>
<feature type="transmembrane region" description="Helical" evidence="10">
    <location>
        <begin position="12"/>
        <end position="32"/>
    </location>
</feature>
<dbReference type="InterPro" id="IPR050482">
    <property type="entry name" value="Sensor_HK_TwoCompSys"/>
</dbReference>
<dbReference type="Gene3D" id="3.30.565.10">
    <property type="entry name" value="Histidine kinase-like ATPase, C-terminal domain"/>
    <property type="match status" value="1"/>
</dbReference>
<keyword evidence="10" id="KW-0812">Transmembrane</keyword>
<accession>A0A4V3FUH4</accession>
<evidence type="ECO:0000259" key="11">
    <source>
        <dbReference type="Pfam" id="PF02518"/>
    </source>
</evidence>
<keyword evidence="9" id="KW-0175">Coiled coil</keyword>
<dbReference type="InterPro" id="IPR003594">
    <property type="entry name" value="HATPase_dom"/>
</dbReference>
<keyword evidence="5" id="KW-0547">Nucleotide-binding</keyword>
<comment type="catalytic activity">
    <reaction evidence="1">
        <text>ATP + protein L-histidine = ADP + protein N-phospho-L-histidine.</text>
        <dbReference type="EC" id="2.7.13.3"/>
    </reaction>
</comment>
<dbReference type="PANTHER" id="PTHR24421">
    <property type="entry name" value="NITRATE/NITRITE SENSOR PROTEIN NARX-RELATED"/>
    <property type="match status" value="1"/>
</dbReference>
<dbReference type="Pfam" id="PF23539">
    <property type="entry name" value="DUF7134"/>
    <property type="match status" value="1"/>
</dbReference>
<evidence type="ECO:0000256" key="1">
    <source>
        <dbReference type="ARBA" id="ARBA00000085"/>
    </source>
</evidence>
<evidence type="ECO:0000256" key="10">
    <source>
        <dbReference type="SAM" id="Phobius"/>
    </source>
</evidence>
<evidence type="ECO:0000313" key="15">
    <source>
        <dbReference type="Proteomes" id="UP000294927"/>
    </source>
</evidence>
<keyword evidence="6 14" id="KW-0418">Kinase</keyword>
<evidence type="ECO:0000256" key="2">
    <source>
        <dbReference type="ARBA" id="ARBA00012438"/>
    </source>
</evidence>
<feature type="domain" description="Signal transduction histidine kinase subgroup 3 dimerisation and phosphoacceptor" evidence="12">
    <location>
        <begin position="236"/>
        <end position="296"/>
    </location>
</feature>
<name>A0A4V3FUH4_9PSEU</name>
<comment type="caution">
    <text evidence="14">The sequence shown here is derived from an EMBL/GenBank/DDBJ whole genome shotgun (WGS) entry which is preliminary data.</text>
</comment>
<evidence type="ECO:0000259" key="13">
    <source>
        <dbReference type="Pfam" id="PF23539"/>
    </source>
</evidence>
<keyword evidence="10" id="KW-1133">Transmembrane helix</keyword>
<keyword evidence="10" id="KW-0472">Membrane</keyword>
<dbReference type="OrthoDB" id="227596at2"/>
<evidence type="ECO:0000256" key="5">
    <source>
        <dbReference type="ARBA" id="ARBA00022741"/>
    </source>
</evidence>
<keyword evidence="15" id="KW-1185">Reference proteome</keyword>
<dbReference type="Pfam" id="PF07730">
    <property type="entry name" value="HisKA_3"/>
    <property type="match status" value="1"/>
</dbReference>
<dbReference type="GO" id="GO:0046983">
    <property type="term" value="F:protein dimerization activity"/>
    <property type="evidence" value="ECO:0007669"/>
    <property type="project" value="InterPro"/>
</dbReference>
<evidence type="ECO:0000256" key="4">
    <source>
        <dbReference type="ARBA" id="ARBA00022679"/>
    </source>
</evidence>
<dbReference type="GO" id="GO:0000155">
    <property type="term" value="F:phosphorelay sensor kinase activity"/>
    <property type="evidence" value="ECO:0007669"/>
    <property type="project" value="InterPro"/>
</dbReference>
<feature type="domain" description="Histidine kinase/HSP90-like ATPase" evidence="11">
    <location>
        <begin position="346"/>
        <end position="432"/>
    </location>
</feature>
<evidence type="ECO:0000256" key="7">
    <source>
        <dbReference type="ARBA" id="ARBA00022840"/>
    </source>
</evidence>
<reference evidence="14 15" key="1">
    <citation type="submission" date="2019-03" db="EMBL/GenBank/DDBJ databases">
        <title>Genomic Encyclopedia of Archaeal and Bacterial Type Strains, Phase II (KMG-II): from individual species to whole genera.</title>
        <authorList>
            <person name="Goeker M."/>
        </authorList>
    </citation>
    <scope>NUCLEOTIDE SEQUENCE [LARGE SCALE GENOMIC DNA]</scope>
    <source>
        <strain evidence="14 15">DSM 45499</strain>
    </source>
</reference>
<dbReference type="EC" id="2.7.13.3" evidence="2"/>
<evidence type="ECO:0000256" key="3">
    <source>
        <dbReference type="ARBA" id="ARBA00022553"/>
    </source>
</evidence>
<feature type="transmembrane region" description="Helical" evidence="10">
    <location>
        <begin position="120"/>
        <end position="139"/>
    </location>
</feature>
<gene>
    <name evidence="14" type="ORF">CLV71_103392</name>
</gene>
<dbReference type="GO" id="GO:0005524">
    <property type="term" value="F:ATP binding"/>
    <property type="evidence" value="ECO:0007669"/>
    <property type="project" value="UniProtKB-KW"/>
</dbReference>
<feature type="domain" description="DUF7134" evidence="13">
    <location>
        <begin position="10"/>
        <end position="131"/>
    </location>
</feature>
<proteinExistence type="predicted"/>
<protein>
    <recommendedName>
        <fullName evidence="2">histidine kinase</fullName>
        <ecNumber evidence="2">2.7.13.3</ecNumber>
    </recommendedName>
</protein>
<dbReference type="GO" id="GO:0016020">
    <property type="term" value="C:membrane"/>
    <property type="evidence" value="ECO:0007669"/>
    <property type="project" value="InterPro"/>
</dbReference>
<evidence type="ECO:0000256" key="9">
    <source>
        <dbReference type="SAM" id="Coils"/>
    </source>
</evidence>
<feature type="transmembrane region" description="Helical" evidence="10">
    <location>
        <begin position="53"/>
        <end position="73"/>
    </location>
</feature>
<dbReference type="EMBL" id="SOCP01000003">
    <property type="protein sequence ID" value="TDV55151.1"/>
    <property type="molecule type" value="Genomic_DNA"/>
</dbReference>
<evidence type="ECO:0000256" key="6">
    <source>
        <dbReference type="ARBA" id="ARBA00022777"/>
    </source>
</evidence>
<keyword evidence="8" id="KW-0902">Two-component regulatory system</keyword>
<dbReference type="InterPro" id="IPR055558">
    <property type="entry name" value="DUF7134"/>
</dbReference>
<sequence length="437" mass="45021">MTTRLPAFVRRPLAQDAVLATALAAVVVLVDGPSPLTGGTDGAPVGGERDGQVVLWSIAAVLVLAGITVRRRWPVPTLAVCALASSVRVDPAAPATILDLVDLGLVVLLYTVAARYGHRAVSFAALAGTLLLIVGWSTYLTVEGRTGGVPQVAFDAGRAAQSSTEPPADAPVGPADPGGGSTFLAGLFVLGPSLVASWAVGAGAHSRRVYVGQLRARAHDLERERDQQAQLAAAAERDRITRELHDVVAHGLAVIVIQAQGGSAALGSRPADTRAALEKIVQTGRDSLADMRRMLGPADVAEDARHPRPGLSRLPALVAQVRMSGTPVLLNVEGTATALPPTVDLSAYRIVQEALTNTMKHATGSTGAEVLISYTDTEVSVEVRDDGSGAGGHDNGGNGLRGMRERVRLLGGRFAAGPRPDGGFAVRATLPTGGGRT</sequence>
<organism evidence="14 15">
    <name type="scientific">Actinophytocola oryzae</name>
    <dbReference type="NCBI Taxonomy" id="502181"/>
    <lineage>
        <taxon>Bacteria</taxon>
        <taxon>Bacillati</taxon>
        <taxon>Actinomycetota</taxon>
        <taxon>Actinomycetes</taxon>
        <taxon>Pseudonocardiales</taxon>
        <taxon>Pseudonocardiaceae</taxon>
    </lineage>
</organism>